<evidence type="ECO:0000313" key="4">
    <source>
        <dbReference type="Proteomes" id="UP001148834"/>
    </source>
</evidence>
<keyword evidence="2" id="KW-0449">Lipoprotein</keyword>
<dbReference type="Proteomes" id="UP001148834">
    <property type="component" value="Unassembled WGS sequence"/>
</dbReference>
<sequence>MNLDKVRSDKVYSLNLTLWKRNWYWLGVTPRATIYLS</sequence>
<evidence type="ECO:0000313" key="3">
    <source>
        <dbReference type="EMBL" id="WGE11244.1"/>
    </source>
</evidence>
<evidence type="ECO:0000313" key="2">
    <source>
        <dbReference type="EMBL" id="MDD2167630.1"/>
    </source>
</evidence>
<proteinExistence type="predicted"/>
<evidence type="ECO:0000259" key="1">
    <source>
        <dbReference type="Pfam" id="PF04575"/>
    </source>
</evidence>
<reference evidence="3" key="2">
    <citation type="submission" date="2023-04" db="EMBL/GenBank/DDBJ databases">
        <title>Molecular characterization of the Integrative and Conjugative elements harboring multidrug-resistance gene from Glaesserella (Haemophilus) parasuis.</title>
        <authorList>
            <person name="Che Y."/>
            <person name="Zhou L."/>
        </authorList>
    </citation>
    <scope>NUCLEOTIDE SEQUENCE</scope>
    <source>
        <strain evidence="3">Z44</strain>
    </source>
</reference>
<reference evidence="2" key="1">
    <citation type="submission" date="2022-09" db="EMBL/GenBank/DDBJ databases">
        <title>Molecular characterization of Glaesserella parasuis strains circulating in commercial swine farms using whole-genome sequencing.</title>
        <authorList>
            <person name="Mugabi R."/>
            <person name="Clavijo M."/>
            <person name="Li G."/>
        </authorList>
    </citation>
    <scope>NUCLEOTIDE SEQUENCE</scope>
    <source>
        <strain evidence="2">0435-53</strain>
    </source>
</reference>
<protein>
    <submittedName>
        <fullName evidence="2">Surface lipoprotein assembly modifier</fullName>
    </submittedName>
</protein>
<dbReference type="Pfam" id="PF04575">
    <property type="entry name" value="SlipAM"/>
    <property type="match status" value="1"/>
</dbReference>
<dbReference type="AlphaFoldDB" id="A0AA42EFZ3"/>
<gene>
    <name evidence="2" type="ORF">N5925_03205</name>
    <name evidence="3" type="ORF">QBL01_09035</name>
</gene>
<accession>A0AA42EFZ3</accession>
<feature type="domain" description="Surface lipoprotein assembly modifier C-terminal" evidence="1">
    <location>
        <begin position="4"/>
        <end position="33"/>
    </location>
</feature>
<dbReference type="EMBL" id="CP121769">
    <property type="protein sequence ID" value="WGE11244.1"/>
    <property type="molecule type" value="Genomic_DNA"/>
</dbReference>
<dbReference type="EMBL" id="JAODIR010000010">
    <property type="protein sequence ID" value="MDD2167630.1"/>
    <property type="molecule type" value="Genomic_DNA"/>
</dbReference>
<dbReference type="InterPro" id="IPR007655">
    <property type="entry name" value="Slam_C"/>
</dbReference>
<name>A0AA42EFZ3_GLAPU</name>
<organism evidence="2 4">
    <name type="scientific">Glaesserella parasuis</name>
    <name type="common">Haemophilus parasuis</name>
    <dbReference type="NCBI Taxonomy" id="738"/>
    <lineage>
        <taxon>Bacteria</taxon>
        <taxon>Pseudomonadati</taxon>
        <taxon>Pseudomonadota</taxon>
        <taxon>Gammaproteobacteria</taxon>
        <taxon>Pasteurellales</taxon>
        <taxon>Pasteurellaceae</taxon>
        <taxon>Glaesserella</taxon>
    </lineage>
</organism>
<dbReference type="RefSeq" id="WP_223300066.1">
    <property type="nucleotide sequence ID" value="NZ_CBCRUP010000001.1"/>
</dbReference>
<dbReference type="Proteomes" id="UP001222296">
    <property type="component" value="Chromosome"/>
</dbReference>